<dbReference type="Gene3D" id="3.90.1680.10">
    <property type="entry name" value="SOS response associated peptidase-like"/>
    <property type="match status" value="1"/>
</dbReference>
<keyword evidence="3" id="KW-0227">DNA damage</keyword>
<evidence type="ECO:0000256" key="1">
    <source>
        <dbReference type="ARBA" id="ARBA00008136"/>
    </source>
</evidence>
<comment type="caution">
    <text evidence="9">The sequence shown here is derived from an EMBL/GenBank/DDBJ whole genome shotgun (WGS) entry which is preliminary data.</text>
</comment>
<evidence type="ECO:0000313" key="10">
    <source>
        <dbReference type="Proteomes" id="UP000192477"/>
    </source>
</evidence>
<keyword evidence="7" id="KW-0456">Lyase</keyword>
<keyword evidence="6" id="KW-0238">DNA-binding</keyword>
<keyword evidence="5" id="KW-0190">Covalent protein-DNA linkage</keyword>
<protein>
    <recommendedName>
        <fullName evidence="8">Abasic site processing protein</fullName>
        <ecNumber evidence="8">3.4.-.-</ecNumber>
    </recommendedName>
</protein>
<dbReference type="EC" id="3.4.-.-" evidence="8"/>
<organism evidence="9 10">
    <name type="scientific">Enterococcus villorum</name>
    <dbReference type="NCBI Taxonomy" id="112904"/>
    <lineage>
        <taxon>Bacteria</taxon>
        <taxon>Bacillati</taxon>
        <taxon>Bacillota</taxon>
        <taxon>Bacilli</taxon>
        <taxon>Lactobacillales</taxon>
        <taxon>Enterococcaceae</taxon>
        <taxon>Enterococcus</taxon>
    </lineage>
</organism>
<dbReference type="SUPFAM" id="SSF143081">
    <property type="entry name" value="BB1717-like"/>
    <property type="match status" value="1"/>
</dbReference>
<comment type="similarity">
    <text evidence="1 8">Belongs to the SOS response-associated peptidase family.</text>
</comment>
<reference evidence="9 10" key="1">
    <citation type="journal article" date="2017" name="BMC Microbiol.">
        <title>Comparative genomics of Enterococcus spp. isolated from bovine feces.</title>
        <authorList>
            <person name="Beukers A.G."/>
            <person name="Zaheer R."/>
            <person name="Goji N."/>
            <person name="Amoako K.K."/>
            <person name="Chaves A.V."/>
            <person name="Ward M.P."/>
            <person name="McAllister T.A."/>
        </authorList>
    </citation>
    <scope>NUCLEOTIDE SEQUENCE [LARGE SCALE GENOMIC DNA]</scope>
    <source>
        <strain evidence="9 10">F1129D 143</strain>
    </source>
</reference>
<evidence type="ECO:0000256" key="4">
    <source>
        <dbReference type="ARBA" id="ARBA00022801"/>
    </source>
</evidence>
<dbReference type="GO" id="GO:0006508">
    <property type="term" value="P:proteolysis"/>
    <property type="evidence" value="ECO:0007669"/>
    <property type="project" value="UniProtKB-KW"/>
</dbReference>
<dbReference type="EMBL" id="MJEA01000004">
    <property type="protein sequence ID" value="OQO70529.1"/>
    <property type="molecule type" value="Genomic_DNA"/>
</dbReference>
<evidence type="ECO:0000256" key="8">
    <source>
        <dbReference type="RuleBase" id="RU364100"/>
    </source>
</evidence>
<keyword evidence="2 8" id="KW-0645">Protease</keyword>
<evidence type="ECO:0000313" key="9">
    <source>
        <dbReference type="EMBL" id="OQO70529.1"/>
    </source>
</evidence>
<dbReference type="GO" id="GO:0003697">
    <property type="term" value="F:single-stranded DNA binding"/>
    <property type="evidence" value="ECO:0007669"/>
    <property type="project" value="InterPro"/>
</dbReference>
<dbReference type="RefSeq" id="WP_081183286.1">
    <property type="nucleotide sequence ID" value="NZ_MJEA01000004.1"/>
</dbReference>
<dbReference type="Pfam" id="PF02586">
    <property type="entry name" value="SRAP"/>
    <property type="match status" value="1"/>
</dbReference>
<gene>
    <name evidence="9" type="ORF">BH747_05765</name>
</gene>
<dbReference type="InterPro" id="IPR003738">
    <property type="entry name" value="SRAP"/>
</dbReference>
<proteinExistence type="inferred from homology"/>
<accession>A0A1V8YD64</accession>
<dbReference type="STRING" id="112904.BH747_05765"/>
<dbReference type="GO" id="GO:0106300">
    <property type="term" value="P:protein-DNA covalent cross-linking repair"/>
    <property type="evidence" value="ECO:0007669"/>
    <property type="project" value="InterPro"/>
</dbReference>
<sequence>MCGRYFFDLSSNELKEYYEQVAPNAATKHIQVGTNEIFPSNYVVTLGMNKESTIVPGITRWGFEGFKKGQLMINARAETVEEKKTFSKPFKEFRCVFPMSGFYEWDSNKQKWLFSNTNKTIIYVGGFYRIHKNDSGFETESIIMTTKPNKSVVPIHDRMPLLIEKTQINKWLTNLDFARKKLTADMPELTHTKV</sequence>
<dbReference type="Proteomes" id="UP000192477">
    <property type="component" value="Unassembled WGS sequence"/>
</dbReference>
<keyword evidence="4 8" id="KW-0378">Hydrolase</keyword>
<dbReference type="GO" id="GO:0016829">
    <property type="term" value="F:lyase activity"/>
    <property type="evidence" value="ECO:0007669"/>
    <property type="project" value="UniProtKB-KW"/>
</dbReference>
<dbReference type="PANTHER" id="PTHR13604">
    <property type="entry name" value="DC12-RELATED"/>
    <property type="match status" value="1"/>
</dbReference>
<evidence type="ECO:0000256" key="3">
    <source>
        <dbReference type="ARBA" id="ARBA00022763"/>
    </source>
</evidence>
<dbReference type="InterPro" id="IPR036590">
    <property type="entry name" value="SRAP-like"/>
</dbReference>
<evidence type="ECO:0000256" key="5">
    <source>
        <dbReference type="ARBA" id="ARBA00023124"/>
    </source>
</evidence>
<name>A0A1V8YD64_9ENTE</name>
<dbReference type="GO" id="GO:0008233">
    <property type="term" value="F:peptidase activity"/>
    <property type="evidence" value="ECO:0007669"/>
    <property type="project" value="UniProtKB-KW"/>
</dbReference>
<evidence type="ECO:0000256" key="2">
    <source>
        <dbReference type="ARBA" id="ARBA00022670"/>
    </source>
</evidence>
<dbReference type="AlphaFoldDB" id="A0A1V8YD64"/>
<evidence type="ECO:0000256" key="7">
    <source>
        <dbReference type="ARBA" id="ARBA00023239"/>
    </source>
</evidence>
<evidence type="ECO:0000256" key="6">
    <source>
        <dbReference type="ARBA" id="ARBA00023125"/>
    </source>
</evidence>
<dbReference type="PANTHER" id="PTHR13604:SF0">
    <property type="entry name" value="ABASIC SITE PROCESSING PROTEIN HMCES"/>
    <property type="match status" value="1"/>
</dbReference>
<dbReference type="OrthoDB" id="9782620at2"/>